<dbReference type="STRING" id="872965.SE16_12610"/>
<dbReference type="RefSeq" id="WP_054492535.1">
    <property type="nucleotide sequence ID" value="NZ_BBZA01000069.1"/>
</dbReference>
<dbReference type="EMBL" id="LGKN01000006">
    <property type="protein sequence ID" value="KPL87322.1"/>
    <property type="molecule type" value="Genomic_DNA"/>
</dbReference>
<organism evidence="1 3">
    <name type="scientific">Ardenticatena maritima</name>
    <dbReference type="NCBI Taxonomy" id="872965"/>
    <lineage>
        <taxon>Bacteria</taxon>
        <taxon>Bacillati</taxon>
        <taxon>Chloroflexota</taxon>
        <taxon>Ardenticatenia</taxon>
        <taxon>Ardenticatenales</taxon>
        <taxon>Ardenticatenaceae</taxon>
        <taxon>Ardenticatena</taxon>
    </lineage>
</organism>
<evidence type="ECO:0000313" key="1">
    <source>
        <dbReference type="EMBL" id="GAP62631.1"/>
    </source>
</evidence>
<dbReference type="Proteomes" id="UP000037784">
    <property type="component" value="Unassembled WGS sequence"/>
</dbReference>
<evidence type="ECO:0000313" key="4">
    <source>
        <dbReference type="Proteomes" id="UP000050502"/>
    </source>
</evidence>
<proteinExistence type="predicted"/>
<dbReference type="Proteomes" id="UP000050502">
    <property type="component" value="Unassembled WGS sequence"/>
</dbReference>
<name>A0A0M8K7W6_9CHLR</name>
<dbReference type="InParanoid" id="A0A0M8K7W6"/>
<evidence type="ECO:0000313" key="2">
    <source>
        <dbReference type="EMBL" id="KPL87322.1"/>
    </source>
</evidence>
<reference evidence="1 3" key="1">
    <citation type="journal article" date="2015" name="Genome Announc.">
        <title>Draft Genome Sequence of a Heterotrophic Facultative Anaerobic Thermophilic Bacterium, Ardenticatena maritima Strain 110ST.</title>
        <authorList>
            <person name="Kawaichi S."/>
            <person name="Yoshida T."/>
            <person name="Sako Y."/>
            <person name="Nakamura R."/>
        </authorList>
    </citation>
    <scope>NUCLEOTIDE SEQUENCE [LARGE SCALE GENOMIC DNA]</scope>
    <source>
        <strain evidence="1 3">110S</strain>
    </source>
</reference>
<keyword evidence="3" id="KW-1185">Reference proteome</keyword>
<gene>
    <name evidence="1" type="ORF">ARMA_1054</name>
    <name evidence="2" type="ORF">SE16_12610</name>
</gene>
<reference evidence="3" key="3">
    <citation type="submission" date="2015-08" db="EMBL/GenBank/DDBJ databases">
        <title>Draft Genome Sequence of a Heterotrophic Facultative Anaerobic Bacterium Ardenticatena maritima Strain 110S.</title>
        <authorList>
            <person name="Kawaichi S."/>
            <person name="Yoshida T."/>
            <person name="Sako Y."/>
            <person name="Nakamura R."/>
        </authorList>
    </citation>
    <scope>NUCLEOTIDE SEQUENCE [LARGE SCALE GENOMIC DNA]</scope>
    <source>
        <strain evidence="3">110S</strain>
    </source>
</reference>
<comment type="caution">
    <text evidence="1">The sequence shown here is derived from an EMBL/GenBank/DDBJ whole genome shotgun (WGS) entry which is preliminary data.</text>
</comment>
<sequence>MSDKFAAWRATRDAKVRVLIDEKYPAWLLNETIDEENQTIQFDLVHYWPPYGWQRRHYTYEVEVDVLHFRGTHRLNAEERMKLKNEDLFYTPSPQSV</sequence>
<accession>A0A0M8K7W6</accession>
<dbReference type="AlphaFoldDB" id="A0A0M8K7W6"/>
<protein>
    <submittedName>
        <fullName evidence="1">Uncharacterized protein</fullName>
    </submittedName>
</protein>
<dbReference type="EMBL" id="BBZA01000069">
    <property type="protein sequence ID" value="GAP62631.1"/>
    <property type="molecule type" value="Genomic_DNA"/>
</dbReference>
<evidence type="ECO:0000313" key="3">
    <source>
        <dbReference type="Proteomes" id="UP000037784"/>
    </source>
</evidence>
<reference evidence="2 4" key="2">
    <citation type="submission" date="2015-07" db="EMBL/GenBank/DDBJ databases">
        <title>Whole genome sequence of Ardenticatena maritima DSM 23922.</title>
        <authorList>
            <person name="Hemp J."/>
            <person name="Ward L.M."/>
            <person name="Pace L.A."/>
            <person name="Fischer W.W."/>
        </authorList>
    </citation>
    <scope>NUCLEOTIDE SEQUENCE [LARGE SCALE GENOMIC DNA]</scope>
    <source>
        <strain evidence="2 4">110S</strain>
    </source>
</reference>